<proteinExistence type="predicted"/>
<comment type="caution">
    <text evidence="1">The sequence shown here is derived from an EMBL/GenBank/DDBJ whole genome shotgun (WGS) entry which is preliminary data.</text>
</comment>
<reference evidence="1 2" key="1">
    <citation type="journal article" date="2018" name="Nat. Genet.">
        <title>The Rosa genome provides new insights in the design of modern roses.</title>
        <authorList>
            <person name="Bendahmane M."/>
        </authorList>
    </citation>
    <scope>NUCLEOTIDE SEQUENCE [LARGE SCALE GENOMIC DNA]</scope>
    <source>
        <strain evidence="2">cv. Old Blush</strain>
    </source>
</reference>
<dbReference type="Gramene" id="PRQ19144">
    <property type="protein sequence ID" value="PRQ19144"/>
    <property type="gene ID" value="RchiOBHm_Chr7g0213921"/>
</dbReference>
<dbReference type="EMBL" id="PDCK01000045">
    <property type="protein sequence ID" value="PRQ19144.1"/>
    <property type="molecule type" value="Genomic_DNA"/>
</dbReference>
<dbReference type="OMA" id="IQHEYEV"/>
<dbReference type="STRING" id="74649.A0A2P6PB45"/>
<gene>
    <name evidence="1" type="ORF">RchiOBHm_Chr7g0213921</name>
</gene>
<sequence>MTHLPSGTQWLHSRVDINGYEEYSGTEYRSAGCSEEYNVIERNLEHAGGEESLMLEGDIGGGLVLQRQLYIPKNDPKVFRIDSSIIARKVGAGSGGYSRLVCLRVHPMFTLLHPSESHVSFTAVDGSKHEIGPESNEQFYEGNLMPNGEWMLIDKCLGLGLLNRFDVSQVFKCLIHWGTGTVNLELWSEERPVSNQSPLRISHEYEVIDLF</sequence>
<organism evidence="1 2">
    <name type="scientific">Rosa chinensis</name>
    <name type="common">China rose</name>
    <dbReference type="NCBI Taxonomy" id="74649"/>
    <lineage>
        <taxon>Eukaryota</taxon>
        <taxon>Viridiplantae</taxon>
        <taxon>Streptophyta</taxon>
        <taxon>Embryophyta</taxon>
        <taxon>Tracheophyta</taxon>
        <taxon>Spermatophyta</taxon>
        <taxon>Magnoliopsida</taxon>
        <taxon>eudicotyledons</taxon>
        <taxon>Gunneridae</taxon>
        <taxon>Pentapetalae</taxon>
        <taxon>rosids</taxon>
        <taxon>fabids</taxon>
        <taxon>Rosales</taxon>
        <taxon>Rosaceae</taxon>
        <taxon>Rosoideae</taxon>
        <taxon>Rosoideae incertae sedis</taxon>
        <taxon>Rosa</taxon>
    </lineage>
</organism>
<protein>
    <submittedName>
        <fullName evidence="1">Uncharacterized protein</fullName>
    </submittedName>
</protein>
<evidence type="ECO:0000313" key="1">
    <source>
        <dbReference type="EMBL" id="PRQ19144.1"/>
    </source>
</evidence>
<evidence type="ECO:0000313" key="2">
    <source>
        <dbReference type="Proteomes" id="UP000238479"/>
    </source>
</evidence>
<keyword evidence="2" id="KW-1185">Reference proteome</keyword>
<name>A0A2P6PB45_ROSCH</name>
<dbReference type="AlphaFoldDB" id="A0A2P6PB45"/>
<dbReference type="Proteomes" id="UP000238479">
    <property type="component" value="Chromosome 7"/>
</dbReference>
<accession>A0A2P6PB45</accession>